<dbReference type="NCBIfam" id="TIGR00701">
    <property type="entry name" value="protoporphyrinogen oxidase HemJ"/>
    <property type="match status" value="1"/>
</dbReference>
<evidence type="ECO:0000256" key="6">
    <source>
        <dbReference type="ARBA" id="ARBA00022617"/>
    </source>
</evidence>
<dbReference type="Proteomes" id="UP000252357">
    <property type="component" value="Unassembled WGS sequence"/>
</dbReference>
<evidence type="ECO:0000256" key="9">
    <source>
        <dbReference type="ARBA" id="ARBA00022989"/>
    </source>
</evidence>
<evidence type="ECO:0000256" key="8">
    <source>
        <dbReference type="ARBA" id="ARBA00022723"/>
    </source>
</evidence>
<dbReference type="GO" id="GO:0005886">
    <property type="term" value="C:plasma membrane"/>
    <property type="evidence" value="ECO:0007669"/>
    <property type="project" value="UniProtKB-SubCell"/>
</dbReference>
<dbReference type="OrthoDB" id="9800824at2"/>
<comment type="caution">
    <text evidence="16">The sequence shown here is derived from an EMBL/GenBank/DDBJ whole genome shotgun (WGS) entry which is preliminary data.</text>
</comment>
<evidence type="ECO:0000256" key="3">
    <source>
        <dbReference type="ARBA" id="ARBA00006501"/>
    </source>
</evidence>
<dbReference type="AlphaFoldDB" id="A0A368L3W0"/>
<dbReference type="HAMAP" id="MF_02239">
    <property type="entry name" value="HemJ"/>
    <property type="match status" value="1"/>
</dbReference>
<evidence type="ECO:0000256" key="4">
    <source>
        <dbReference type="ARBA" id="ARBA00017504"/>
    </source>
</evidence>
<keyword evidence="10 14" id="KW-0560">Oxidoreductase</keyword>
<dbReference type="InterPro" id="IPR005265">
    <property type="entry name" value="HemJ-like"/>
</dbReference>
<comment type="catalytic activity">
    <reaction evidence="13 14 15">
        <text>protoporphyrinogen IX + 3 A = protoporphyrin IX + 3 AH2</text>
        <dbReference type="Rhea" id="RHEA:62000"/>
        <dbReference type="ChEBI" id="CHEBI:13193"/>
        <dbReference type="ChEBI" id="CHEBI:17499"/>
        <dbReference type="ChEBI" id="CHEBI:57306"/>
        <dbReference type="ChEBI" id="CHEBI:57307"/>
    </reaction>
</comment>
<feature type="transmembrane region" description="Helical" evidence="14">
    <location>
        <begin position="78"/>
        <end position="96"/>
    </location>
</feature>
<evidence type="ECO:0000256" key="14">
    <source>
        <dbReference type="HAMAP-Rule" id="MF_02239"/>
    </source>
</evidence>
<feature type="binding site" description="axial binding residue" evidence="14">
    <location>
        <position position="8"/>
    </location>
    <ligand>
        <name>heme</name>
        <dbReference type="ChEBI" id="CHEBI:30413"/>
    </ligand>
    <ligandPart>
        <name>Fe</name>
        <dbReference type="ChEBI" id="CHEBI:18248"/>
    </ligandPart>
</feature>
<evidence type="ECO:0000256" key="2">
    <source>
        <dbReference type="ARBA" id="ARBA00005073"/>
    </source>
</evidence>
<dbReference type="GO" id="GO:0070818">
    <property type="term" value="F:protoporphyrinogen oxidase activity"/>
    <property type="evidence" value="ECO:0007669"/>
    <property type="project" value="UniProtKB-UniRule"/>
</dbReference>
<comment type="subcellular location">
    <subcellularLocation>
        <location evidence="1 14">Cell membrane</location>
        <topology evidence="1 14">Multi-pass membrane protein</topology>
    </subcellularLocation>
</comment>
<evidence type="ECO:0000256" key="7">
    <source>
        <dbReference type="ARBA" id="ARBA00022692"/>
    </source>
</evidence>
<proteinExistence type="inferred from homology"/>
<dbReference type="GO" id="GO:0046872">
    <property type="term" value="F:metal ion binding"/>
    <property type="evidence" value="ECO:0007669"/>
    <property type="project" value="UniProtKB-UniRule"/>
</dbReference>
<comment type="subunit">
    <text evidence="14">Homodimer.</text>
</comment>
<keyword evidence="6 14" id="KW-0349">Heme</keyword>
<keyword evidence="5 14" id="KW-1003">Cell membrane</keyword>
<dbReference type="PIRSF" id="PIRSF004638">
    <property type="entry name" value="UCP004638"/>
    <property type="match status" value="1"/>
</dbReference>
<accession>A0A368L3W0</accession>
<keyword evidence="12 14" id="KW-0472">Membrane</keyword>
<comment type="function">
    <text evidence="14 15">Catalyzes the oxidation of protoporphyrinogen IX to protoporphyrin IX.</text>
</comment>
<evidence type="ECO:0000256" key="5">
    <source>
        <dbReference type="ARBA" id="ARBA00022475"/>
    </source>
</evidence>
<name>A0A368L3W0_9BURK</name>
<dbReference type="EC" id="1.3.99.-" evidence="14 15"/>
<keyword evidence="9 14" id="KW-1133">Transmembrane helix</keyword>
<protein>
    <recommendedName>
        <fullName evidence="4 14">Protoporphyrinogen IX oxidase</fullName>
        <shortName evidence="14">PPO</shortName>
        <ecNumber evidence="14 15">1.3.99.-</ecNumber>
    </recommendedName>
</protein>
<evidence type="ECO:0000256" key="15">
    <source>
        <dbReference type="PIRNR" id="PIRNR004638"/>
    </source>
</evidence>
<sequence length="138" mass="16179">MLWVKALHIIFMVTWFAGLFYLPRLFVYHADTQDALSDARFKIMERRLMVMTHLGGSLTLVFGLWLLLGYGIGKGSDWMHGKLTLVFLLLIYHHLCMRHVKQFARNLNQHSAKYYRWFNEVPSVLLIGIVLLVVIKPF</sequence>
<evidence type="ECO:0000313" key="17">
    <source>
        <dbReference type="Proteomes" id="UP000252357"/>
    </source>
</evidence>
<evidence type="ECO:0000256" key="10">
    <source>
        <dbReference type="ARBA" id="ARBA00023002"/>
    </source>
</evidence>
<comment type="cofactor">
    <cofactor evidence="14 15">
        <name>heme b</name>
        <dbReference type="ChEBI" id="CHEBI:60344"/>
    </cofactor>
    <text evidence="14 15">Binds 1 heme b (iron(II)-protoporphyrin IX) group per subunit.</text>
</comment>
<keyword evidence="11 14" id="KW-0408">Iron</keyword>
<evidence type="ECO:0000256" key="12">
    <source>
        <dbReference type="ARBA" id="ARBA00023136"/>
    </source>
</evidence>
<keyword evidence="7 14" id="KW-0812">Transmembrane</keyword>
<dbReference type="EMBL" id="QPGB01000002">
    <property type="protein sequence ID" value="RCS58268.1"/>
    <property type="molecule type" value="Genomic_DNA"/>
</dbReference>
<evidence type="ECO:0000256" key="13">
    <source>
        <dbReference type="ARBA" id="ARBA00048390"/>
    </source>
</evidence>
<dbReference type="PANTHER" id="PTHR40255">
    <property type="entry name" value="UPF0093 MEMBRANE PROTEIN SLR1790"/>
    <property type="match status" value="1"/>
</dbReference>
<dbReference type="GO" id="GO:0006782">
    <property type="term" value="P:protoporphyrinogen IX biosynthetic process"/>
    <property type="evidence" value="ECO:0007669"/>
    <property type="project" value="UniProtKB-UniRule"/>
</dbReference>
<dbReference type="RefSeq" id="WP_114402350.1">
    <property type="nucleotide sequence ID" value="NZ_QPGB01000002.1"/>
</dbReference>
<reference evidence="16 17" key="1">
    <citation type="journal article" date="2018" name="Int. J. Syst. Evol. Microbiol.">
        <title>Parvibium lacunae gen. nov., sp. nov., a new member of the family Alcaligenaceae isolated from a freshwater pond.</title>
        <authorList>
            <person name="Chen W.M."/>
            <person name="Xie P.B."/>
            <person name="Hsu M.Y."/>
            <person name="Sheu S.Y."/>
        </authorList>
    </citation>
    <scope>NUCLEOTIDE SEQUENCE [LARGE SCALE GENOMIC DNA]</scope>
    <source>
        <strain evidence="16 17">KMB9</strain>
    </source>
</reference>
<feature type="transmembrane region" description="Helical" evidence="14">
    <location>
        <begin position="6"/>
        <end position="27"/>
    </location>
</feature>
<evidence type="ECO:0000256" key="1">
    <source>
        <dbReference type="ARBA" id="ARBA00004651"/>
    </source>
</evidence>
<keyword evidence="8 14" id="KW-0479">Metal-binding</keyword>
<keyword evidence="17" id="KW-1185">Reference proteome</keyword>
<organism evidence="16 17">
    <name type="scientific">Parvibium lacunae</name>
    <dbReference type="NCBI Taxonomy" id="1888893"/>
    <lineage>
        <taxon>Bacteria</taxon>
        <taxon>Pseudomonadati</taxon>
        <taxon>Pseudomonadota</taxon>
        <taxon>Betaproteobacteria</taxon>
        <taxon>Burkholderiales</taxon>
        <taxon>Alcaligenaceae</taxon>
        <taxon>Parvibium</taxon>
    </lineage>
</organism>
<feature type="binding site" description="axial binding residue" evidence="14">
    <location>
        <position position="82"/>
    </location>
    <ligand>
        <name>heme</name>
        <dbReference type="ChEBI" id="CHEBI:30413"/>
    </ligand>
    <ligandPart>
        <name>Fe</name>
        <dbReference type="ChEBI" id="CHEBI:18248"/>
    </ligandPart>
</feature>
<evidence type="ECO:0000256" key="11">
    <source>
        <dbReference type="ARBA" id="ARBA00023004"/>
    </source>
</evidence>
<dbReference type="Pfam" id="PF03653">
    <property type="entry name" value="UPF0093"/>
    <property type="match status" value="1"/>
</dbReference>
<gene>
    <name evidence="16" type="primary">hemJ</name>
    <name evidence="16" type="ORF">DU000_05440</name>
</gene>
<dbReference type="PANTHER" id="PTHR40255:SF1">
    <property type="entry name" value="PROTOPORPHYRINOGEN IX OXIDASE"/>
    <property type="match status" value="1"/>
</dbReference>
<feature type="transmembrane region" description="Helical" evidence="14">
    <location>
        <begin position="48"/>
        <end position="72"/>
    </location>
</feature>
<feature type="transmembrane region" description="Helical" evidence="14">
    <location>
        <begin position="117"/>
        <end position="135"/>
    </location>
</feature>
<evidence type="ECO:0000313" key="16">
    <source>
        <dbReference type="EMBL" id="RCS58268.1"/>
    </source>
</evidence>
<dbReference type="UniPathway" id="UPA00251">
    <property type="reaction ID" value="UER00324"/>
</dbReference>
<comment type="pathway">
    <text evidence="2 14 15">Porphyrin-containing compound metabolism; protoporphyrin-IX biosynthesis; protoporphyrin-IX from protoporphyrinogen-IX: step 1/1.</text>
</comment>
<comment type="similarity">
    <text evidence="3 14 15">Belongs to the HemJ family.</text>
</comment>